<keyword evidence="2" id="KW-0812">Transmembrane</keyword>
<dbReference type="InterPro" id="IPR000917">
    <property type="entry name" value="Sulfatase_N"/>
</dbReference>
<dbReference type="RefSeq" id="WP_283213706.1">
    <property type="nucleotide sequence ID" value="NZ_JASGBI010000001.1"/>
</dbReference>
<evidence type="ECO:0000313" key="5">
    <source>
        <dbReference type="Proteomes" id="UP001321580"/>
    </source>
</evidence>
<evidence type="ECO:0000256" key="1">
    <source>
        <dbReference type="SAM" id="MobiDB-lite"/>
    </source>
</evidence>
<evidence type="ECO:0000256" key="2">
    <source>
        <dbReference type="SAM" id="Phobius"/>
    </source>
</evidence>
<dbReference type="EMBL" id="JASGBI010000001">
    <property type="protein sequence ID" value="MDI9240368.1"/>
    <property type="molecule type" value="Genomic_DNA"/>
</dbReference>
<feature type="transmembrane region" description="Helical" evidence="2">
    <location>
        <begin position="67"/>
        <end position="86"/>
    </location>
</feature>
<proteinExistence type="predicted"/>
<feature type="transmembrane region" description="Helical" evidence="2">
    <location>
        <begin position="6"/>
        <end position="28"/>
    </location>
</feature>
<dbReference type="PANTHER" id="PTHR30443:SF0">
    <property type="entry name" value="PHOSPHOETHANOLAMINE TRANSFERASE EPTA"/>
    <property type="match status" value="1"/>
</dbReference>
<keyword evidence="2" id="KW-1133">Transmembrane helix</keyword>
<feature type="transmembrane region" description="Helical" evidence="2">
    <location>
        <begin position="149"/>
        <end position="170"/>
    </location>
</feature>
<protein>
    <submittedName>
        <fullName evidence="4">Sulfatase-like hydrolase/transferase</fullName>
    </submittedName>
</protein>
<dbReference type="Proteomes" id="UP001321580">
    <property type="component" value="Unassembled WGS sequence"/>
</dbReference>
<organism evidence="4 5">
    <name type="scientific">Lysobacter stagni</name>
    <dbReference type="NCBI Taxonomy" id="3045172"/>
    <lineage>
        <taxon>Bacteria</taxon>
        <taxon>Pseudomonadati</taxon>
        <taxon>Pseudomonadota</taxon>
        <taxon>Gammaproteobacteria</taxon>
        <taxon>Lysobacterales</taxon>
        <taxon>Lysobacteraceae</taxon>
        <taxon>Lysobacter</taxon>
    </lineage>
</organism>
<feature type="transmembrane region" description="Helical" evidence="2">
    <location>
        <begin position="121"/>
        <end position="137"/>
    </location>
</feature>
<dbReference type="InterPro" id="IPR040423">
    <property type="entry name" value="PEA_transferase"/>
</dbReference>
<keyword evidence="2" id="KW-0472">Membrane</keyword>
<evidence type="ECO:0000259" key="3">
    <source>
        <dbReference type="Pfam" id="PF00884"/>
    </source>
</evidence>
<reference evidence="4 5" key="1">
    <citation type="submission" date="2023-05" db="EMBL/GenBank/DDBJ databases">
        <title>Lysobacter sp. strain LF1 Genome sequencing and assembly.</title>
        <authorList>
            <person name="Jung Y."/>
        </authorList>
    </citation>
    <scope>NUCLEOTIDE SEQUENCE [LARGE SCALE GENOMIC DNA]</scope>
    <source>
        <strain evidence="4 5">LF1</strain>
    </source>
</reference>
<accession>A0ABT6XJX6</accession>
<dbReference type="Gene3D" id="3.40.720.10">
    <property type="entry name" value="Alkaline Phosphatase, subunit A"/>
    <property type="match status" value="1"/>
</dbReference>
<feature type="domain" description="Sulfatase N-terminal" evidence="3">
    <location>
        <begin position="220"/>
        <end position="521"/>
    </location>
</feature>
<sequence>MVKAPTVWIVVKLVLLALYLLGTNRMLAERVAHIGLQPGLAVFAAVWLLCVLSMLVLAFHARPFARVVWSAIFFLGNTFTLSHALITSSYLGLTEFEQLLGLIGFVGNLAGFHDAELIEAAAWSLLGVVAMNLPPWLRAPASPTWRHWLLRHAGLAPLLPVAVIAGILYLRGGEGSNGFPGQFNTAAFATVLGLEKVLAPARPEREDVALAHPGRRPLRHIVMVMDESVRGDYVDLNVDDGVETGLQPLGSALFNFGVAASSANCSSTSNASLRYGVTRDSYLRDLQVNPSFWRYAAQAGYRTIYLDAQRQGGKLQNFMDEHELAEIDEFVQVGDGFAPEHRDVEAGRLLKRMLARERPSFIFVNKMGCHFPYEGKYPAEATLYAPTMERTYFSNEVDPDNAGFRQAENAEQRWRQVNSYRNCLAWNTRSFFREAMAGASLDDALIVYTADHGQNFHEDGSPGAQTHCTIGPASAGEGRVPLAAMTRNPHMASRLREAARRNQDRASHFNVYPTLLDAMGYRLPAQDAGFEPTLYATLPESPPRFLSTYFVRFGREPVWNSIGKPAQLRDGLPQALASGDEPRARDAVDATAASGSP</sequence>
<gene>
    <name evidence="4" type="ORF">QLQ15_15780</name>
</gene>
<dbReference type="InterPro" id="IPR017850">
    <property type="entry name" value="Alkaline_phosphatase_core_sf"/>
</dbReference>
<feature type="transmembrane region" description="Helical" evidence="2">
    <location>
        <begin position="40"/>
        <end position="61"/>
    </location>
</feature>
<dbReference type="Pfam" id="PF00884">
    <property type="entry name" value="Sulfatase"/>
    <property type="match status" value="1"/>
</dbReference>
<dbReference type="PANTHER" id="PTHR30443">
    <property type="entry name" value="INNER MEMBRANE PROTEIN"/>
    <property type="match status" value="1"/>
</dbReference>
<keyword evidence="5" id="KW-1185">Reference proteome</keyword>
<feature type="region of interest" description="Disordered" evidence="1">
    <location>
        <begin position="572"/>
        <end position="597"/>
    </location>
</feature>
<name>A0ABT6XJX6_9GAMM</name>
<comment type="caution">
    <text evidence="4">The sequence shown here is derived from an EMBL/GenBank/DDBJ whole genome shotgun (WGS) entry which is preliminary data.</text>
</comment>
<dbReference type="SUPFAM" id="SSF53649">
    <property type="entry name" value="Alkaline phosphatase-like"/>
    <property type="match status" value="1"/>
</dbReference>
<evidence type="ECO:0000313" key="4">
    <source>
        <dbReference type="EMBL" id="MDI9240368.1"/>
    </source>
</evidence>